<evidence type="ECO:0000313" key="2">
    <source>
        <dbReference type="Proteomes" id="UP000037122"/>
    </source>
</evidence>
<dbReference type="AlphaFoldDB" id="A0A0L0P0F3"/>
<sequence length="46" mass="5128">MEKVAHRSAVIDWMSLIPKQVLLPAFGFSEDFCELRFVAAISAAEC</sequence>
<gene>
    <name evidence="1" type="ORF">QG37_03575</name>
</gene>
<name>A0A0L0P0F3_CANAR</name>
<protein>
    <submittedName>
        <fullName evidence="1">Uncharacterized protein</fullName>
    </submittedName>
</protein>
<comment type="caution">
    <text evidence="1">The sequence shown here is derived from an EMBL/GenBank/DDBJ whole genome shotgun (WGS) entry which is preliminary data.</text>
</comment>
<organism evidence="1 2">
    <name type="scientific">Candidozyma auris</name>
    <name type="common">Yeast</name>
    <name type="synonym">Candida auris</name>
    <dbReference type="NCBI Taxonomy" id="498019"/>
    <lineage>
        <taxon>Eukaryota</taxon>
        <taxon>Fungi</taxon>
        <taxon>Dikarya</taxon>
        <taxon>Ascomycota</taxon>
        <taxon>Saccharomycotina</taxon>
        <taxon>Pichiomycetes</taxon>
        <taxon>Metschnikowiaceae</taxon>
        <taxon>Candidozyma</taxon>
    </lineage>
</organism>
<proteinExistence type="predicted"/>
<evidence type="ECO:0000313" key="1">
    <source>
        <dbReference type="EMBL" id="KND99440.1"/>
    </source>
</evidence>
<accession>A0A0L0P0F3</accession>
<dbReference type="Proteomes" id="UP000037122">
    <property type="component" value="Unassembled WGS sequence"/>
</dbReference>
<reference evidence="2" key="1">
    <citation type="journal article" date="2015" name="BMC Genomics">
        <title>Draft genome of a commonly misdiagnosed multidrug resistant pathogen Candida auris.</title>
        <authorList>
            <person name="Chatterjee S."/>
            <person name="Alampalli S.V."/>
            <person name="Nageshan R.K."/>
            <person name="Chettiar S.T."/>
            <person name="Joshi S."/>
            <person name="Tatu U.S."/>
        </authorList>
    </citation>
    <scope>NUCLEOTIDE SEQUENCE [LARGE SCALE GENOMIC DNA]</scope>
    <source>
        <strain evidence="2">6684</strain>
    </source>
</reference>
<dbReference type="EMBL" id="LGST01000023">
    <property type="protein sequence ID" value="KND99440.1"/>
    <property type="molecule type" value="Genomic_DNA"/>
</dbReference>
<dbReference type="VEuPathDB" id="FungiDB:QG37_03575"/>